<evidence type="ECO:0000256" key="2">
    <source>
        <dbReference type="ARBA" id="ARBA00022723"/>
    </source>
</evidence>
<keyword evidence="12 15" id="KW-0413">Isomerase</keyword>
<accession>A0A432WST9</accession>
<protein>
    <recommendedName>
        <fullName evidence="15">RecBCD enzyme subunit RecB</fullName>
        <ecNumber evidence="15">3.1.11.5</ecNumber>
        <ecNumber evidence="15">5.6.2.4</ecNumber>
    </recommendedName>
    <alternativeName>
        <fullName evidence="15">DNA 3'-5' helicase subunit RecB</fullName>
    </alternativeName>
    <alternativeName>
        <fullName evidence="15">Exonuclease V subunit RecB</fullName>
        <shortName evidence="15">ExoV subunit RecB</shortName>
    </alternativeName>
    <alternativeName>
        <fullName evidence="15">Helicase/nuclease RecBCD subunit RecB</fullName>
    </alternativeName>
</protein>
<keyword evidence="3 15" id="KW-0547">Nucleotide-binding</keyword>
<comment type="similarity">
    <text evidence="15">Belongs to the helicase family. UvrD subfamily.</text>
</comment>
<dbReference type="EC" id="5.6.2.4" evidence="15"/>
<dbReference type="GO" id="GO:0005829">
    <property type="term" value="C:cytosol"/>
    <property type="evidence" value="ECO:0007669"/>
    <property type="project" value="TreeGrafter"/>
</dbReference>
<comment type="catalytic activity">
    <reaction evidence="15">
        <text>Exonucleolytic cleavage (in the presence of ATP) in either 5'- to 3'- or 3'- to 5'-direction to yield 5'-phosphooligonucleotides.</text>
        <dbReference type="EC" id="3.1.11.5"/>
    </reaction>
</comment>
<dbReference type="Gene3D" id="1.10.486.10">
    <property type="entry name" value="PCRA, domain 4"/>
    <property type="match status" value="1"/>
</dbReference>
<feature type="domain" description="UvrD-like helicase ATP-binding" evidence="17">
    <location>
        <begin position="7"/>
        <end position="485"/>
    </location>
</feature>
<name>A0A432WST9_9GAMM</name>
<evidence type="ECO:0000256" key="10">
    <source>
        <dbReference type="ARBA" id="ARBA00023125"/>
    </source>
</evidence>
<feature type="binding site" evidence="16">
    <location>
        <begin position="28"/>
        <end position="35"/>
    </location>
    <ligand>
        <name>ATP</name>
        <dbReference type="ChEBI" id="CHEBI:30616"/>
    </ligand>
</feature>
<gene>
    <name evidence="15 19" type="primary">recB</name>
    <name evidence="19" type="ORF">CWE13_08135</name>
</gene>
<dbReference type="InterPro" id="IPR011604">
    <property type="entry name" value="PDDEXK-like_dom_sf"/>
</dbReference>
<dbReference type="Gene3D" id="3.40.50.300">
    <property type="entry name" value="P-loop containing nucleotide triphosphate hydrolases"/>
    <property type="match status" value="2"/>
</dbReference>
<evidence type="ECO:0000256" key="15">
    <source>
        <dbReference type="HAMAP-Rule" id="MF_01485"/>
    </source>
</evidence>
<comment type="subunit">
    <text evidence="15">Heterotrimer of RecB, RecC and RecD. All subunits contribute to DNA-binding. Interacts with RecA.</text>
</comment>
<comment type="domain">
    <text evidence="15">The C-terminal domain has nuclease activity and interacts with RecD. It interacts with RecA, facilitating its loading onto ssDNA.</text>
</comment>
<dbReference type="InterPro" id="IPR014017">
    <property type="entry name" value="DNA_helicase_UvrD-like_C"/>
</dbReference>
<evidence type="ECO:0000256" key="1">
    <source>
        <dbReference type="ARBA" id="ARBA00022722"/>
    </source>
</evidence>
<keyword evidence="8 15" id="KW-0067">ATP-binding</keyword>
<dbReference type="OrthoDB" id="9810135at2"/>
<dbReference type="GO" id="GO:0008854">
    <property type="term" value="F:exodeoxyribonuclease V activity"/>
    <property type="evidence" value="ECO:0007669"/>
    <property type="project" value="UniProtKB-EC"/>
</dbReference>
<evidence type="ECO:0000259" key="18">
    <source>
        <dbReference type="PROSITE" id="PS51217"/>
    </source>
</evidence>
<dbReference type="PROSITE" id="PS51198">
    <property type="entry name" value="UVRD_HELICASE_ATP_BIND"/>
    <property type="match status" value="1"/>
</dbReference>
<dbReference type="Proteomes" id="UP000286934">
    <property type="component" value="Unassembled WGS sequence"/>
</dbReference>
<feature type="binding site" evidence="15">
    <location>
        <position position="1005"/>
    </location>
    <ligand>
        <name>Mg(2+)</name>
        <dbReference type="ChEBI" id="CHEBI:18420"/>
    </ligand>
</feature>
<dbReference type="HAMAP" id="MF_01485">
    <property type="entry name" value="RecB"/>
    <property type="match status" value="1"/>
</dbReference>
<dbReference type="EC" id="3.1.11.5" evidence="15"/>
<keyword evidence="20" id="KW-1185">Reference proteome</keyword>
<evidence type="ECO:0000256" key="6">
    <source>
        <dbReference type="ARBA" id="ARBA00022806"/>
    </source>
</evidence>
<organism evidence="19 20">
    <name type="scientific">Aliidiomarina shirensis</name>
    <dbReference type="NCBI Taxonomy" id="1048642"/>
    <lineage>
        <taxon>Bacteria</taxon>
        <taxon>Pseudomonadati</taxon>
        <taxon>Pseudomonadota</taxon>
        <taxon>Gammaproteobacteria</taxon>
        <taxon>Alteromonadales</taxon>
        <taxon>Idiomarinaceae</taxon>
        <taxon>Aliidiomarina</taxon>
    </lineage>
</organism>
<dbReference type="GO" id="GO:0003677">
    <property type="term" value="F:DNA binding"/>
    <property type="evidence" value="ECO:0007669"/>
    <property type="project" value="UniProtKB-UniRule"/>
</dbReference>
<feature type="domain" description="UvrD-like helicase C-terminal" evidence="18">
    <location>
        <begin position="520"/>
        <end position="789"/>
    </location>
</feature>
<comment type="domain">
    <text evidence="15">The N-terminal DNA-binding domain is a ssDNA-dependent ATPase and has ATP-dependent 3'-5' helicase function. This domain interacts with RecC.</text>
</comment>
<comment type="caution">
    <text evidence="19">The sequence shown here is derived from an EMBL/GenBank/DDBJ whole genome shotgun (WGS) entry which is preliminary data.</text>
</comment>
<dbReference type="SUPFAM" id="SSF52980">
    <property type="entry name" value="Restriction endonuclease-like"/>
    <property type="match status" value="1"/>
</dbReference>
<evidence type="ECO:0000259" key="17">
    <source>
        <dbReference type="PROSITE" id="PS51198"/>
    </source>
</evidence>
<feature type="binding site" evidence="15">
    <location>
        <position position="1118"/>
    </location>
    <ligand>
        <name>Mg(2+)</name>
        <dbReference type="ChEBI" id="CHEBI:18420"/>
    </ligand>
</feature>
<evidence type="ECO:0000256" key="13">
    <source>
        <dbReference type="ARBA" id="ARBA00034617"/>
    </source>
</evidence>
<dbReference type="PANTHER" id="PTHR11070">
    <property type="entry name" value="UVRD / RECB / PCRA DNA HELICASE FAMILY MEMBER"/>
    <property type="match status" value="1"/>
</dbReference>
<sequence length="1227" mass="138187">MSQMQPNDTAPALSPQSFPLQGTRLIEASAGTGKTFTLAALYVRLVLGHGTAGTEPANGNALLPPKILVVTFTKAATEELRDRIRQRLVDAAQAFRGQIEPDDVLASILSDYSASDYAKCAAQLQLAAEWMDEAAIFTIHGWCQRMLSEHAFDAGTAFAQTMNKDLRELSLQIARDYWRYFLYPLPDNRVLHHLGEIAKSPEALYQAIRPWVGAESGSLEFRAAGVALPSALEPIKAAKQLQNWFQKVDRQAAIVRELIQPEALAVLDEAFDQSTINKNKFREKGWLENERPQFENWIQHPERFDALDSEAQKIIEKYSADNLATGTKAKFTPPNHPLFNGFNDLAALFASRPQLHLGVLHHAARWFVEEFKKRKQQRAELGFDDLLTRLHDALHREGGEALAERIRVQFPMAMVDEFQDTDAVQFGIFRKIYPEVTSNNYGLVLVGDPKQAIYSFRGADLYTYLNARELTAGQHYNLPKNYRSTENLVASVNALFVRAEHQDAGAFGFAHEGTNPLPFFAVAAAGNKGALHENGEQTPALNYWLIDEAVEDLRKGEYQQRMASACADRVAALLNSDTAEFVDASENEKPTAVSPADIAILVRDRNEAKVIRDALNARSLRSVYMSDKDSIFATEEATTMLSWLQAVYAPENETRLRAALLLRLSGQQDTALSQWLEDEQAWEKITDQVREFRDIWRFQGVLPMIRAWLHAFNLPQIWLQNDSGERTLTNMLHLAELLQQESSQRDGETGLVRWFAQQLDDANPNEELVQRLESDADRIKVVTIHKSKGLQYSLVFLPFICGHKAVTAKHSVRYHAAGNNSGRTVVELEPDEEAIARADNERLQEDIRLLYVALTRPVYACWLGLGAYREGNAKYSAIHRSGLGSLLNLPVRPTAADLKTALAELPWQHEQVPNFTAYDKPEHQSKRLPALRLPGPVHTEHWWIASYSALRTGAVYVPEAPDTATQEQYQDDEQDIGEPATVLVAENLQGMHGFPRGASAGTFLHNILEVAADQKFMNADSAEMSALISRRLMQRGWEAEYETLQTWLQQLTAVPLATSGISLQELPAIVAEMEFWLEVNDLKAADLDRVISRYLWPGRARPALLDEHVNGMLKGFIDLTYQDTAGRYWVCDYKSNWLGADSTAYTERAMVKAMLEKRYDVQASLYLFALHRLLQARIPDYAENIEEYLGGGMYWFIREPELGQCVLQPDVQLLHELDALFRAEAVE</sequence>
<feature type="binding site" evidence="15">
    <location>
        <position position="1132"/>
    </location>
    <ligand>
        <name>Mg(2+)</name>
        <dbReference type="ChEBI" id="CHEBI:18420"/>
    </ligand>
</feature>
<dbReference type="GO" id="GO:0005524">
    <property type="term" value="F:ATP binding"/>
    <property type="evidence" value="ECO:0007669"/>
    <property type="project" value="UniProtKB-UniRule"/>
</dbReference>
<dbReference type="InterPro" id="IPR000212">
    <property type="entry name" value="DNA_helicase_UvrD/REP"/>
</dbReference>
<dbReference type="Gene3D" id="3.90.320.10">
    <property type="match status" value="1"/>
</dbReference>
<dbReference type="AlphaFoldDB" id="A0A432WST9"/>
<feature type="region of interest" description="DNA-binding and helicase activity, interacts with RecC" evidence="15">
    <location>
        <begin position="1"/>
        <end position="909"/>
    </location>
</feature>
<dbReference type="GO" id="GO:0043138">
    <property type="term" value="F:3'-5' DNA helicase activity"/>
    <property type="evidence" value="ECO:0007669"/>
    <property type="project" value="UniProtKB-UniRule"/>
</dbReference>
<dbReference type="Pfam" id="PF13361">
    <property type="entry name" value="UvrD_C"/>
    <property type="match status" value="2"/>
</dbReference>
<dbReference type="RefSeq" id="WP_126807578.1">
    <property type="nucleotide sequence ID" value="NZ_PIPP01000003.1"/>
</dbReference>
<evidence type="ECO:0000256" key="7">
    <source>
        <dbReference type="ARBA" id="ARBA00022839"/>
    </source>
</evidence>
<dbReference type="InterPro" id="IPR011335">
    <property type="entry name" value="Restrct_endonuc-II-like"/>
</dbReference>
<evidence type="ECO:0000256" key="3">
    <source>
        <dbReference type="ARBA" id="ARBA00022741"/>
    </source>
</evidence>
<reference evidence="20" key="1">
    <citation type="journal article" date="2018" name="Front. Microbiol.">
        <title>Genome-Based Analysis Reveals the Taxonomy and Diversity of the Family Idiomarinaceae.</title>
        <authorList>
            <person name="Liu Y."/>
            <person name="Lai Q."/>
            <person name="Shao Z."/>
        </authorList>
    </citation>
    <scope>NUCLEOTIDE SEQUENCE [LARGE SCALE GENOMIC DNA]</scope>
    <source>
        <strain evidence="20">AIS</strain>
    </source>
</reference>
<comment type="miscellaneous">
    <text evidence="15">In the RecBCD complex, RecB has a slow 3'-5' helicase, an exonuclease activity and loads RecA onto ssDNA, RecD has a fast 5'-3' helicase activity, while RecC stimulates the ATPase and processivity of the RecB helicase and contributes to recognition of the Chi site.</text>
</comment>
<dbReference type="NCBIfam" id="TIGR00609">
    <property type="entry name" value="recB"/>
    <property type="match status" value="1"/>
</dbReference>
<dbReference type="GO" id="GO:0009338">
    <property type="term" value="C:exodeoxyribonuclease V complex"/>
    <property type="evidence" value="ECO:0007669"/>
    <property type="project" value="TreeGrafter"/>
</dbReference>
<comment type="catalytic activity">
    <reaction evidence="14 15">
        <text>ATP + H2O = ADP + phosphate + H(+)</text>
        <dbReference type="Rhea" id="RHEA:13065"/>
        <dbReference type="ChEBI" id="CHEBI:15377"/>
        <dbReference type="ChEBI" id="CHEBI:15378"/>
        <dbReference type="ChEBI" id="CHEBI:30616"/>
        <dbReference type="ChEBI" id="CHEBI:43474"/>
        <dbReference type="ChEBI" id="CHEBI:456216"/>
        <dbReference type="EC" id="5.6.2.4"/>
    </reaction>
</comment>
<evidence type="ECO:0000256" key="5">
    <source>
        <dbReference type="ARBA" id="ARBA00022801"/>
    </source>
</evidence>
<dbReference type="PANTHER" id="PTHR11070:SF23">
    <property type="entry name" value="RECBCD ENZYME SUBUNIT RECB"/>
    <property type="match status" value="1"/>
</dbReference>
<dbReference type="GO" id="GO:0000724">
    <property type="term" value="P:double-strand break repair via homologous recombination"/>
    <property type="evidence" value="ECO:0007669"/>
    <property type="project" value="UniProtKB-UniRule"/>
</dbReference>
<dbReference type="Pfam" id="PF00580">
    <property type="entry name" value="UvrD-helicase"/>
    <property type="match status" value="1"/>
</dbReference>
<evidence type="ECO:0000256" key="12">
    <source>
        <dbReference type="ARBA" id="ARBA00023235"/>
    </source>
</evidence>
<keyword evidence="9 15" id="KW-0460">Magnesium</keyword>
<keyword evidence="5 15" id="KW-0378">Hydrolase</keyword>
<evidence type="ECO:0000313" key="19">
    <source>
        <dbReference type="EMBL" id="RUO36807.1"/>
    </source>
</evidence>
<dbReference type="Pfam" id="PF12705">
    <property type="entry name" value="PDDEXK_1"/>
    <property type="match status" value="1"/>
</dbReference>
<feature type="active site" description="For nuclease activity" evidence="15">
    <location>
        <position position="1132"/>
    </location>
</feature>
<dbReference type="InterPro" id="IPR027417">
    <property type="entry name" value="P-loop_NTPase"/>
</dbReference>
<dbReference type="Gene3D" id="1.10.3170.10">
    <property type="entry name" value="Recbcd, chain B, domain 2"/>
    <property type="match status" value="1"/>
</dbReference>
<evidence type="ECO:0000256" key="11">
    <source>
        <dbReference type="ARBA" id="ARBA00023204"/>
    </source>
</evidence>
<dbReference type="CDD" id="cd22352">
    <property type="entry name" value="RecB_C-like"/>
    <property type="match status" value="1"/>
</dbReference>
<dbReference type="InterPro" id="IPR014016">
    <property type="entry name" value="UvrD-like_ATP-bd"/>
</dbReference>
<dbReference type="EMBL" id="PIPP01000003">
    <property type="protein sequence ID" value="RUO36807.1"/>
    <property type="molecule type" value="Genomic_DNA"/>
</dbReference>
<dbReference type="GO" id="GO:0000287">
    <property type="term" value="F:magnesium ion binding"/>
    <property type="evidence" value="ECO:0007669"/>
    <property type="project" value="UniProtKB-UniRule"/>
</dbReference>
<proteinExistence type="inferred from homology"/>
<comment type="catalytic activity">
    <reaction evidence="13 15">
        <text>Couples ATP hydrolysis with the unwinding of duplex DNA by translocating in the 3'-5' direction.</text>
        <dbReference type="EC" id="5.6.2.4"/>
    </reaction>
</comment>
<evidence type="ECO:0000256" key="9">
    <source>
        <dbReference type="ARBA" id="ARBA00022842"/>
    </source>
</evidence>
<evidence type="ECO:0000313" key="20">
    <source>
        <dbReference type="Proteomes" id="UP000286934"/>
    </source>
</evidence>
<dbReference type="PROSITE" id="PS51217">
    <property type="entry name" value="UVRD_HELICASE_CTER"/>
    <property type="match status" value="1"/>
</dbReference>
<feature type="region of interest" description="Nuclease activity, interacts with RecD and RecA" evidence="15">
    <location>
        <begin position="941"/>
        <end position="1227"/>
    </location>
</feature>
<comment type="cofactor">
    <cofactor evidence="15">
        <name>Mg(2+)</name>
        <dbReference type="ChEBI" id="CHEBI:18420"/>
    </cofactor>
    <text evidence="15">Binds 1 Mg(2+) ion per subunit.</text>
</comment>
<keyword evidence="2 15" id="KW-0479">Metal-binding</keyword>
<dbReference type="InterPro" id="IPR038726">
    <property type="entry name" value="PDDEXK_AddAB-type"/>
</dbReference>
<dbReference type="GO" id="GO:0016887">
    <property type="term" value="F:ATP hydrolysis activity"/>
    <property type="evidence" value="ECO:0007669"/>
    <property type="project" value="RHEA"/>
</dbReference>
<evidence type="ECO:0000256" key="4">
    <source>
        <dbReference type="ARBA" id="ARBA00022763"/>
    </source>
</evidence>
<keyword evidence="10 15" id="KW-0238">DNA-binding</keyword>
<evidence type="ECO:0000256" key="16">
    <source>
        <dbReference type="PROSITE-ProRule" id="PRU00560"/>
    </source>
</evidence>
<keyword evidence="6 15" id="KW-0347">Helicase</keyword>
<comment type="function">
    <text evidence="15">A helicase/nuclease that prepares dsDNA breaks (DSB) for recombinational DNA repair. Binds to DSBs and unwinds DNA via a highly rapid and processive ATP-dependent bidirectional helicase activity. Unwinds dsDNA until it encounters a Chi (crossover hotspot instigator) sequence from the 3' direction. Cuts ssDNA a few nucleotides 3' to the Chi site. The properties and activities of the enzyme are changed at Chi. The Chi-altered holoenzyme produces a long 3'-ssDNA overhang and facilitates RecA-binding to the ssDNA for homologous DNA recombination and repair. Holoenzyme degrades any linearized DNA that is unable to undergo homologous recombination. In the holoenzyme this subunit contributes ATPase, 3'-5' helicase, exonuclease activity and loads RecA onto ssDNA.</text>
</comment>
<keyword evidence="11 15" id="KW-0234">DNA repair</keyword>
<keyword evidence="7 15" id="KW-0269">Exonuclease</keyword>
<keyword evidence="1 15" id="KW-0540">Nuclease</keyword>
<keyword evidence="4 15" id="KW-0227">DNA damage</keyword>
<dbReference type="SUPFAM" id="SSF52540">
    <property type="entry name" value="P-loop containing nucleoside triphosphate hydrolases"/>
    <property type="match status" value="1"/>
</dbReference>
<dbReference type="InterPro" id="IPR004586">
    <property type="entry name" value="RecB"/>
</dbReference>
<evidence type="ECO:0000256" key="14">
    <source>
        <dbReference type="ARBA" id="ARBA00048988"/>
    </source>
</evidence>
<evidence type="ECO:0000256" key="8">
    <source>
        <dbReference type="ARBA" id="ARBA00022840"/>
    </source>
</evidence>